<dbReference type="EMBL" id="JBBPBN010000022">
    <property type="protein sequence ID" value="KAK9013018.1"/>
    <property type="molecule type" value="Genomic_DNA"/>
</dbReference>
<organism evidence="1 2">
    <name type="scientific">Hibiscus sabdariffa</name>
    <name type="common">roselle</name>
    <dbReference type="NCBI Taxonomy" id="183260"/>
    <lineage>
        <taxon>Eukaryota</taxon>
        <taxon>Viridiplantae</taxon>
        <taxon>Streptophyta</taxon>
        <taxon>Embryophyta</taxon>
        <taxon>Tracheophyta</taxon>
        <taxon>Spermatophyta</taxon>
        <taxon>Magnoliopsida</taxon>
        <taxon>eudicotyledons</taxon>
        <taxon>Gunneridae</taxon>
        <taxon>Pentapetalae</taxon>
        <taxon>rosids</taxon>
        <taxon>malvids</taxon>
        <taxon>Malvales</taxon>
        <taxon>Malvaceae</taxon>
        <taxon>Malvoideae</taxon>
        <taxon>Hibiscus</taxon>
    </lineage>
</organism>
<keyword evidence="2" id="KW-1185">Reference proteome</keyword>
<accession>A0ABR2RJA8</accession>
<protein>
    <submittedName>
        <fullName evidence="1">Uncharacterized protein</fullName>
    </submittedName>
</protein>
<evidence type="ECO:0000313" key="2">
    <source>
        <dbReference type="Proteomes" id="UP001396334"/>
    </source>
</evidence>
<reference evidence="1 2" key="1">
    <citation type="journal article" date="2024" name="G3 (Bethesda)">
        <title>Genome assembly of Hibiscus sabdariffa L. provides insights into metabolisms of medicinal natural products.</title>
        <authorList>
            <person name="Kim T."/>
        </authorList>
    </citation>
    <scope>NUCLEOTIDE SEQUENCE [LARGE SCALE GENOMIC DNA]</scope>
    <source>
        <strain evidence="1">TK-2024</strain>
        <tissue evidence="1">Old leaves</tissue>
    </source>
</reference>
<proteinExistence type="predicted"/>
<evidence type="ECO:0000313" key="1">
    <source>
        <dbReference type="EMBL" id="KAK9013018.1"/>
    </source>
</evidence>
<comment type="caution">
    <text evidence="1">The sequence shown here is derived from an EMBL/GenBank/DDBJ whole genome shotgun (WGS) entry which is preliminary data.</text>
</comment>
<sequence length="101" mass="11182">MKTSSDRNQSVVPFLAIRELKCEPPPITLLGLGFDFPFDVFPSWGYVSRSARIGPTSSFCYLFLYDEGIDVVDSMLSKAFSGEEAKIKLKSSSASGFLRMV</sequence>
<name>A0ABR2RJA8_9ROSI</name>
<dbReference type="Proteomes" id="UP001396334">
    <property type="component" value="Unassembled WGS sequence"/>
</dbReference>
<gene>
    <name evidence="1" type="ORF">V6N11_041041</name>
</gene>